<evidence type="ECO:0000256" key="1">
    <source>
        <dbReference type="ARBA" id="ARBA00022553"/>
    </source>
</evidence>
<gene>
    <name evidence="6" type="ORF">JX265_002903</name>
</gene>
<feature type="region of interest" description="Disordered" evidence="5">
    <location>
        <begin position="1"/>
        <end position="20"/>
    </location>
</feature>
<dbReference type="PANTHER" id="PTHR32183">
    <property type="match status" value="1"/>
</dbReference>
<dbReference type="Proteomes" id="UP000829685">
    <property type="component" value="Unassembled WGS sequence"/>
</dbReference>
<dbReference type="SUPFAM" id="SSF53335">
    <property type="entry name" value="S-adenosyl-L-methionine-dependent methyltransferases"/>
    <property type="match status" value="1"/>
</dbReference>
<proteinExistence type="predicted"/>
<dbReference type="AlphaFoldDB" id="A0A9Q0ASR7"/>
<protein>
    <recommendedName>
        <fullName evidence="8">Thiol methyltransferase 1</fullName>
    </recommendedName>
</protein>
<dbReference type="EMBL" id="JAFIMR010000005">
    <property type="protein sequence ID" value="KAI1878726.1"/>
    <property type="molecule type" value="Genomic_DNA"/>
</dbReference>
<evidence type="ECO:0000313" key="7">
    <source>
        <dbReference type="Proteomes" id="UP000829685"/>
    </source>
</evidence>
<keyword evidence="7" id="KW-1185">Reference proteome</keyword>
<dbReference type="GO" id="GO:0032259">
    <property type="term" value="P:methylation"/>
    <property type="evidence" value="ECO:0007669"/>
    <property type="project" value="UniProtKB-KW"/>
</dbReference>
<evidence type="ECO:0000256" key="4">
    <source>
        <dbReference type="ARBA" id="ARBA00022691"/>
    </source>
</evidence>
<evidence type="ECO:0000256" key="2">
    <source>
        <dbReference type="ARBA" id="ARBA00022603"/>
    </source>
</evidence>
<dbReference type="GO" id="GO:0008757">
    <property type="term" value="F:S-adenosylmethionine-dependent methyltransferase activity"/>
    <property type="evidence" value="ECO:0007669"/>
    <property type="project" value="InterPro"/>
</dbReference>
<sequence length="273" mass="30102">MAAGEQPARTLTEHFGDQPFSNHPERWNSLWQDEWTPWDRSGPSMALSDLLEQHTELFDLPGATTRKTALVPGCGRGHDVLLLAAFGFDAYGMDVSTLAIERARKNADAVEGDPVYTQRGARAGTVHWITGDFFKGDWGREIGINAGRFDLIFDYTFYCALPPPAKPAWAQRMVELLAPGGKLVCLEFPAKKPSSEPGPPWAAPPYSYVAYLGRPGQEPVRDEHGGVVESEVQEPRQTDGGLKRVLHTTPQRTHAAGTSDGEIVDRISVWEHI</sequence>
<dbReference type="InterPro" id="IPR029063">
    <property type="entry name" value="SAM-dependent_MTases_sf"/>
</dbReference>
<keyword evidence="4" id="KW-0949">S-adenosyl-L-methionine</keyword>
<dbReference type="CDD" id="cd02440">
    <property type="entry name" value="AdoMet_MTases"/>
    <property type="match status" value="1"/>
</dbReference>
<comment type="caution">
    <text evidence="6">The sequence shown here is derived from an EMBL/GenBank/DDBJ whole genome shotgun (WGS) entry which is preliminary data.</text>
</comment>
<dbReference type="PROSITE" id="PS51585">
    <property type="entry name" value="SAM_MT_TPMT"/>
    <property type="match status" value="1"/>
</dbReference>
<evidence type="ECO:0000256" key="3">
    <source>
        <dbReference type="ARBA" id="ARBA00022679"/>
    </source>
</evidence>
<keyword evidence="1" id="KW-0597">Phosphoprotein</keyword>
<dbReference type="InterPro" id="IPR008854">
    <property type="entry name" value="TPMT"/>
</dbReference>
<name>A0A9Q0ASR7_9PEZI</name>
<organism evidence="6 7">
    <name type="scientific">Neoarthrinium moseri</name>
    <dbReference type="NCBI Taxonomy" id="1658444"/>
    <lineage>
        <taxon>Eukaryota</taxon>
        <taxon>Fungi</taxon>
        <taxon>Dikarya</taxon>
        <taxon>Ascomycota</taxon>
        <taxon>Pezizomycotina</taxon>
        <taxon>Sordariomycetes</taxon>
        <taxon>Xylariomycetidae</taxon>
        <taxon>Amphisphaeriales</taxon>
        <taxon>Apiosporaceae</taxon>
        <taxon>Neoarthrinium</taxon>
    </lineage>
</organism>
<keyword evidence="3" id="KW-0808">Transferase</keyword>
<keyword evidence="2" id="KW-0489">Methyltransferase</keyword>
<dbReference type="Pfam" id="PF05724">
    <property type="entry name" value="TPMT"/>
    <property type="match status" value="1"/>
</dbReference>
<evidence type="ECO:0000256" key="5">
    <source>
        <dbReference type="SAM" id="MobiDB-lite"/>
    </source>
</evidence>
<accession>A0A9Q0ASR7</accession>
<dbReference type="Gene3D" id="3.40.50.150">
    <property type="entry name" value="Vaccinia Virus protein VP39"/>
    <property type="match status" value="1"/>
</dbReference>
<reference evidence="6" key="1">
    <citation type="submission" date="2021-03" db="EMBL/GenBank/DDBJ databases">
        <title>Revisited historic fungal species revealed as producer of novel bioactive compounds through whole genome sequencing and comparative genomics.</title>
        <authorList>
            <person name="Vignolle G.A."/>
            <person name="Hochenegger N."/>
            <person name="Mach R.L."/>
            <person name="Mach-Aigner A.R."/>
            <person name="Javad Rahimi M."/>
            <person name="Salim K.A."/>
            <person name="Chan C.M."/>
            <person name="Lim L.B.L."/>
            <person name="Cai F."/>
            <person name="Druzhinina I.S."/>
            <person name="U'Ren J.M."/>
            <person name="Derntl C."/>
        </authorList>
    </citation>
    <scope>NUCLEOTIDE SEQUENCE</scope>
    <source>
        <strain evidence="6">TUCIM 5799</strain>
    </source>
</reference>
<evidence type="ECO:0000313" key="6">
    <source>
        <dbReference type="EMBL" id="KAI1878726.1"/>
    </source>
</evidence>
<dbReference type="PANTHER" id="PTHR32183:SF6">
    <property type="entry name" value="CYSTEINE SULFINATE DESULFINASE_CYSTEINE DESULFURASE AND RELATED ENZYMES"/>
    <property type="match status" value="1"/>
</dbReference>
<evidence type="ECO:0008006" key="8">
    <source>
        <dbReference type="Google" id="ProtNLM"/>
    </source>
</evidence>